<dbReference type="InterPro" id="IPR058625">
    <property type="entry name" value="MdtA-like_BSH"/>
</dbReference>
<dbReference type="SUPFAM" id="SSF111369">
    <property type="entry name" value="HlyD-like secretion proteins"/>
    <property type="match status" value="1"/>
</dbReference>
<evidence type="ECO:0000259" key="5">
    <source>
        <dbReference type="Pfam" id="PF25876"/>
    </source>
</evidence>
<dbReference type="Pfam" id="PF25876">
    <property type="entry name" value="HH_MFP_RND"/>
    <property type="match status" value="1"/>
</dbReference>
<proteinExistence type="inferred from homology"/>
<comment type="similarity">
    <text evidence="2">Belongs to the membrane fusion protein (MFP) (TC 8.A.1) family.</text>
</comment>
<dbReference type="InterPro" id="IPR058624">
    <property type="entry name" value="MdtA-like_HH"/>
</dbReference>
<dbReference type="Pfam" id="PF25944">
    <property type="entry name" value="Beta-barrel_RND"/>
    <property type="match status" value="1"/>
</dbReference>
<gene>
    <name evidence="9" type="ORF">FPY71_18075</name>
</gene>
<dbReference type="Gene3D" id="2.40.30.170">
    <property type="match status" value="1"/>
</dbReference>
<name>A0A5B0DR57_9HYPH</name>
<feature type="domain" description="Multidrug resistance protein MdtA-like alpha-helical hairpin" evidence="5">
    <location>
        <begin position="105"/>
        <end position="174"/>
    </location>
</feature>
<dbReference type="OrthoDB" id="9800613at2"/>
<dbReference type="GO" id="GO:0005886">
    <property type="term" value="C:plasma membrane"/>
    <property type="evidence" value="ECO:0007669"/>
    <property type="project" value="TreeGrafter"/>
</dbReference>
<reference evidence="9 10" key="1">
    <citation type="submission" date="2019-08" db="EMBL/GenBank/DDBJ databases">
        <title>Aureimonas fodiniaquatilis sp. nov., isolated from a coal mine wastewater.</title>
        <authorList>
            <person name="Kim W."/>
        </authorList>
    </citation>
    <scope>NUCLEOTIDE SEQUENCE [LARGE SCALE GENOMIC DNA]</scope>
    <source>
        <strain evidence="9 10">CAU 1482</strain>
    </source>
</reference>
<dbReference type="PROSITE" id="PS51257">
    <property type="entry name" value="PROKAR_LIPOPROTEIN"/>
    <property type="match status" value="1"/>
</dbReference>
<evidence type="ECO:0000256" key="1">
    <source>
        <dbReference type="ARBA" id="ARBA00004196"/>
    </source>
</evidence>
<feature type="signal peptide" evidence="4">
    <location>
        <begin position="1"/>
        <end position="20"/>
    </location>
</feature>
<sequence length="404" mass="43064">MRSLKIAATGPLLASILLLAACQGEDKSAAEAPQMPPSQVGIITAKQEPLPVISDLPGRVSPTRIAEVRPRVGGIILRRVFEQGSDVEEGQPMFEIDRATYEVQVDAAKAAVMKAEAVLLQATQDADRSRQLVASRTTSQATLDTSIANQKQAEADLASARASQRAAEIDLEYTIVRAPIAGRTGRALVTEGALVSQNNAEALATIQQLDPVYADVQQPVGELIRLRQALKDGALEQIAPDVARAKLLLDDGSTYPHPGRLLFSEATVDPSSGQVTLRAEFPNPDNDLLPGMYVRVALEQGIDQSSIAVPDQSIQRDTAGRSLIYVLDDQNTVESRVVTINRNLGNLAIISTGLKPGERVVVDGFQKTGPGATVEPVEWTDPTTTQNPSEEAATDAADPDQSAE</sequence>
<accession>A0A5B0DR57</accession>
<dbReference type="PANTHER" id="PTHR30158">
    <property type="entry name" value="ACRA/E-RELATED COMPONENT OF DRUG EFFLUX TRANSPORTER"/>
    <property type="match status" value="1"/>
</dbReference>
<evidence type="ECO:0000313" key="9">
    <source>
        <dbReference type="EMBL" id="KAA0968231.1"/>
    </source>
</evidence>
<evidence type="ECO:0000259" key="7">
    <source>
        <dbReference type="Pfam" id="PF25944"/>
    </source>
</evidence>
<dbReference type="Gene3D" id="2.40.50.100">
    <property type="match status" value="1"/>
</dbReference>
<keyword evidence="4" id="KW-0732">Signal</keyword>
<dbReference type="EMBL" id="VTWH01000006">
    <property type="protein sequence ID" value="KAA0968231.1"/>
    <property type="molecule type" value="Genomic_DNA"/>
</dbReference>
<evidence type="ECO:0000256" key="2">
    <source>
        <dbReference type="ARBA" id="ARBA00009477"/>
    </source>
</evidence>
<feature type="region of interest" description="Disordered" evidence="3">
    <location>
        <begin position="365"/>
        <end position="404"/>
    </location>
</feature>
<dbReference type="GO" id="GO:0022857">
    <property type="term" value="F:transmembrane transporter activity"/>
    <property type="evidence" value="ECO:0007669"/>
    <property type="project" value="InterPro"/>
</dbReference>
<dbReference type="GO" id="GO:0046677">
    <property type="term" value="P:response to antibiotic"/>
    <property type="evidence" value="ECO:0007669"/>
    <property type="project" value="TreeGrafter"/>
</dbReference>
<dbReference type="AlphaFoldDB" id="A0A5B0DR57"/>
<dbReference type="Proteomes" id="UP000324738">
    <property type="component" value="Unassembled WGS sequence"/>
</dbReference>
<protein>
    <submittedName>
        <fullName evidence="9">Efflux RND transporter periplasmic adaptor subunit</fullName>
    </submittedName>
</protein>
<dbReference type="InterPro" id="IPR058626">
    <property type="entry name" value="MdtA-like_b-barrel"/>
</dbReference>
<dbReference type="GO" id="GO:0030313">
    <property type="term" value="C:cell envelope"/>
    <property type="evidence" value="ECO:0007669"/>
    <property type="project" value="UniProtKB-SubCell"/>
</dbReference>
<dbReference type="PANTHER" id="PTHR30158:SF3">
    <property type="entry name" value="MULTIDRUG EFFLUX PUMP SUBUNIT ACRA-RELATED"/>
    <property type="match status" value="1"/>
</dbReference>
<evidence type="ECO:0000313" key="10">
    <source>
        <dbReference type="Proteomes" id="UP000324738"/>
    </source>
</evidence>
<evidence type="ECO:0000256" key="3">
    <source>
        <dbReference type="SAM" id="MobiDB-lite"/>
    </source>
</evidence>
<dbReference type="Pfam" id="PF25967">
    <property type="entry name" value="RND-MFP_C"/>
    <property type="match status" value="1"/>
</dbReference>
<evidence type="ECO:0000259" key="6">
    <source>
        <dbReference type="Pfam" id="PF25917"/>
    </source>
</evidence>
<organism evidence="9 10">
    <name type="scientific">Aureimonas fodinaquatilis</name>
    <dbReference type="NCBI Taxonomy" id="2565783"/>
    <lineage>
        <taxon>Bacteria</taxon>
        <taxon>Pseudomonadati</taxon>
        <taxon>Pseudomonadota</taxon>
        <taxon>Alphaproteobacteria</taxon>
        <taxon>Hyphomicrobiales</taxon>
        <taxon>Aurantimonadaceae</taxon>
        <taxon>Aureimonas</taxon>
    </lineage>
</organism>
<dbReference type="Gene3D" id="1.10.287.470">
    <property type="entry name" value="Helix hairpin bin"/>
    <property type="match status" value="1"/>
</dbReference>
<dbReference type="InterPro" id="IPR006143">
    <property type="entry name" value="RND_pump_MFP"/>
</dbReference>
<evidence type="ECO:0000256" key="4">
    <source>
        <dbReference type="SAM" id="SignalP"/>
    </source>
</evidence>
<dbReference type="FunFam" id="2.40.420.20:FF:000001">
    <property type="entry name" value="Efflux RND transporter periplasmic adaptor subunit"/>
    <property type="match status" value="1"/>
</dbReference>
<dbReference type="Gene3D" id="2.40.420.20">
    <property type="match status" value="1"/>
</dbReference>
<feature type="domain" description="Multidrug resistance protein MdtA-like C-terminal permuted SH3" evidence="8">
    <location>
        <begin position="307"/>
        <end position="367"/>
    </location>
</feature>
<dbReference type="Pfam" id="PF25917">
    <property type="entry name" value="BSH_RND"/>
    <property type="match status" value="1"/>
</dbReference>
<evidence type="ECO:0000259" key="8">
    <source>
        <dbReference type="Pfam" id="PF25967"/>
    </source>
</evidence>
<feature type="domain" description="Multidrug resistance protein MdtA-like beta-barrel" evidence="7">
    <location>
        <begin position="211"/>
        <end position="300"/>
    </location>
</feature>
<dbReference type="RefSeq" id="WP_149301748.1">
    <property type="nucleotide sequence ID" value="NZ_VTWH01000006.1"/>
</dbReference>
<keyword evidence="10" id="KW-1185">Reference proteome</keyword>
<comment type="subcellular location">
    <subcellularLocation>
        <location evidence="1">Cell envelope</location>
    </subcellularLocation>
</comment>
<dbReference type="NCBIfam" id="TIGR01730">
    <property type="entry name" value="RND_mfp"/>
    <property type="match status" value="1"/>
</dbReference>
<feature type="domain" description="Multidrug resistance protein MdtA-like barrel-sandwich hybrid" evidence="6">
    <location>
        <begin position="64"/>
        <end position="207"/>
    </location>
</feature>
<dbReference type="InterPro" id="IPR058627">
    <property type="entry name" value="MdtA-like_C"/>
</dbReference>
<feature type="chain" id="PRO_5023028920" evidence="4">
    <location>
        <begin position="21"/>
        <end position="404"/>
    </location>
</feature>
<comment type="caution">
    <text evidence="9">The sequence shown here is derived from an EMBL/GenBank/DDBJ whole genome shotgun (WGS) entry which is preliminary data.</text>
</comment>